<dbReference type="PANTHER" id="PTHR40940:SF1">
    <property type="entry name" value="PROTEIN BATD"/>
    <property type="match status" value="1"/>
</dbReference>
<evidence type="ECO:0000256" key="1">
    <source>
        <dbReference type="SAM" id="MobiDB-lite"/>
    </source>
</evidence>
<organism evidence="3 4">
    <name type="scientific">Pandoraea norimbergensis</name>
    <dbReference type="NCBI Taxonomy" id="93219"/>
    <lineage>
        <taxon>Bacteria</taxon>
        <taxon>Pseudomonadati</taxon>
        <taxon>Pseudomonadota</taxon>
        <taxon>Betaproteobacteria</taxon>
        <taxon>Burkholderiales</taxon>
        <taxon>Burkholderiaceae</taxon>
        <taxon>Pandoraea</taxon>
    </lineage>
</organism>
<accession>A0ABM7DM77</accession>
<keyword evidence="4" id="KW-1185">Reference proteome</keyword>
<evidence type="ECO:0000256" key="2">
    <source>
        <dbReference type="SAM" id="Phobius"/>
    </source>
</evidence>
<dbReference type="Proteomes" id="UP000060277">
    <property type="component" value="Chromosome"/>
</dbReference>
<gene>
    <name evidence="3" type="ORF">AT302_20310</name>
</gene>
<keyword evidence="2" id="KW-0472">Membrane</keyword>
<dbReference type="RefSeq" id="WP_058378679.1">
    <property type="nucleotide sequence ID" value="NZ_CP013480.3"/>
</dbReference>
<evidence type="ECO:0000313" key="3">
    <source>
        <dbReference type="EMBL" id="ALS61769.1"/>
    </source>
</evidence>
<feature type="transmembrane region" description="Helical" evidence="2">
    <location>
        <begin position="302"/>
        <end position="319"/>
    </location>
</feature>
<sequence>MSHIFRVLVLTFAALLVIPVCRAQEPPGTMIRAHLEPAGPVVAGTQVKLVVDVLTTTYFTDAPDWPLFDIPGAIVTLPDEQAQNLTETIDGREWFGVSRTYRIAPQAGRAFDIPPVVIHVTPSGAPAPVTLTTPGLKFEATVPPGAQAMRAFFPTHGLHVSQTLDPAGGSLHVGDTVTRTITQRADGTESILIPPAPLGDVDGLQRYPQPASTQDDLGTGRSLVAGERRDSAMYVVNRSGRFELPAITVEWWNLRTQQIERVDVPALRISARGAADTPLFAIPAEVGAKATHRILVLDLRDLIALGTVILLLVAVVWSWPRLYTKGLRAVRHVRAMYDAWRTGEPHAWRQLRRAARSAPWPGVVTALYQWFDSTGSSPGQAQRKRWSGLGGDDALAIRTLTTATDMPYRPRSQPLSAVDEQRARRAIRRLRVELKKSRRTHDCRPALPPLYPGDDA</sequence>
<keyword evidence="2" id="KW-0812">Transmembrane</keyword>
<reference evidence="4" key="1">
    <citation type="submission" date="2015-12" db="EMBL/GenBank/DDBJ databases">
        <title>Complete genome sequence of Pandoraea norimbergensis DSM 11628.</title>
        <authorList>
            <person name="Ee R."/>
            <person name="Lim Y.-L."/>
            <person name="Yong D."/>
            <person name="Yin W.-F."/>
            <person name="Chan K.-G."/>
        </authorList>
    </citation>
    <scope>NUCLEOTIDE SEQUENCE [LARGE SCALE GENOMIC DNA]</scope>
    <source>
        <strain evidence="4">DSM 11628</strain>
    </source>
</reference>
<evidence type="ECO:0008006" key="5">
    <source>
        <dbReference type="Google" id="ProtNLM"/>
    </source>
</evidence>
<name>A0ABM7DM77_9BURK</name>
<keyword evidence="2" id="KW-1133">Transmembrane helix</keyword>
<protein>
    <recommendedName>
        <fullName evidence="5">Oxygen tolerance protein BatD</fullName>
    </recommendedName>
</protein>
<dbReference type="PANTHER" id="PTHR40940">
    <property type="entry name" value="PROTEIN BATD-RELATED"/>
    <property type="match status" value="1"/>
</dbReference>
<feature type="region of interest" description="Disordered" evidence="1">
    <location>
        <begin position="191"/>
        <end position="219"/>
    </location>
</feature>
<evidence type="ECO:0000313" key="4">
    <source>
        <dbReference type="Proteomes" id="UP000060277"/>
    </source>
</evidence>
<proteinExistence type="predicted"/>
<dbReference type="InterPro" id="IPR025738">
    <property type="entry name" value="BatD"/>
</dbReference>
<dbReference type="EMBL" id="CP013480">
    <property type="protein sequence ID" value="ALS61769.1"/>
    <property type="molecule type" value="Genomic_DNA"/>
</dbReference>